<proteinExistence type="predicted"/>
<keyword evidence="2" id="KW-1185">Reference proteome</keyword>
<organism evidence="1 2">
    <name type="scientific">Leeia speluncae</name>
    <dbReference type="NCBI Taxonomy" id="2884804"/>
    <lineage>
        <taxon>Bacteria</taxon>
        <taxon>Pseudomonadati</taxon>
        <taxon>Pseudomonadota</taxon>
        <taxon>Betaproteobacteria</taxon>
        <taxon>Neisseriales</taxon>
        <taxon>Leeiaceae</taxon>
        <taxon>Leeia</taxon>
    </lineage>
</organism>
<protein>
    <submittedName>
        <fullName evidence="1">DUF935 domain-containing protein</fullName>
    </submittedName>
</protein>
<reference evidence="1" key="1">
    <citation type="submission" date="2021-10" db="EMBL/GenBank/DDBJ databases">
        <title>The complete genome sequence of Leeia sp. TBRC 13508.</title>
        <authorList>
            <person name="Charoenyingcharoen P."/>
            <person name="Yukphan P."/>
        </authorList>
    </citation>
    <scope>NUCLEOTIDE SEQUENCE</scope>
    <source>
        <strain evidence="1">TBRC 13508</strain>
    </source>
</reference>
<dbReference type="RefSeq" id="WP_227177936.1">
    <property type="nucleotide sequence ID" value="NZ_JAJBZT010000001.1"/>
</dbReference>
<dbReference type="Proteomes" id="UP001165395">
    <property type="component" value="Unassembled WGS sequence"/>
</dbReference>
<dbReference type="InterPro" id="IPR009279">
    <property type="entry name" value="Portal_Mu"/>
</dbReference>
<evidence type="ECO:0000313" key="2">
    <source>
        <dbReference type="Proteomes" id="UP001165395"/>
    </source>
</evidence>
<accession>A0ABS8D2A2</accession>
<dbReference type="EMBL" id="JAJBZT010000001">
    <property type="protein sequence ID" value="MCB6182324.1"/>
    <property type="molecule type" value="Genomic_DNA"/>
</dbReference>
<evidence type="ECO:0000313" key="1">
    <source>
        <dbReference type="EMBL" id="MCB6182324.1"/>
    </source>
</evidence>
<dbReference type="Pfam" id="PF06074">
    <property type="entry name" value="Portal_Mu"/>
    <property type="match status" value="1"/>
</dbReference>
<name>A0ABS8D2A2_9NEIS</name>
<sequence length="468" mass="51598">MRPQDDTLATRGGGKGLKIYDEIERDCHAFSVLQKRKLALIARPIIVEAASPSRLDKKARDLVEAQLNSIGFDRLCQHLMDAVLKGYAAAEIIWELRGSEVWVSKFKAKDARRFAFGDNEEVRLLTRSNMWPGEEVPPGKFIVHRYGAKDGNPYGLGMGSRLFWPVFFKRQGIQFWLTFADKFGSPTALGKYPQGTPEDQQQELLDALERISHDAGVAIPEGMELTLLEAARSGSINTYESLCRYMDEEMSKAVLGETLSTSVQGGSYAAARTHNEVRLELVQADADLLTDTLTEQLVSWIVAFNVPGANLPRVYRDCSVPEDLQQRADRDEKLGKVGYRPTLASVQQVYGEGYEEIPKPAPAGKTQGLAAPVANDFAEHDATEFADQQLIDLLATPDPAELGKYMAEVMKPVFTAIKAGKDETELLGLLAEVYPKMNGDALEAELGRILFIANLVGRLSAQSEATDA</sequence>
<gene>
    <name evidence="1" type="ORF">LIN78_01980</name>
</gene>
<comment type="caution">
    <text evidence="1">The sequence shown here is derived from an EMBL/GenBank/DDBJ whole genome shotgun (WGS) entry which is preliminary data.</text>
</comment>